<evidence type="ECO:0000313" key="4">
    <source>
        <dbReference type="EMBL" id="WJW67746.1"/>
    </source>
</evidence>
<gene>
    <name evidence="3" type="ORF">HXX08_08390</name>
    <name evidence="4" type="ORF">OZ401_001021</name>
</gene>
<dbReference type="PANTHER" id="PTHR34136:SF1">
    <property type="entry name" value="UDP-N-ACETYL-D-MANNOSAMINURONIC ACID TRANSFERASE"/>
    <property type="match status" value="1"/>
</dbReference>
<protein>
    <submittedName>
        <fullName evidence="3">WecB/TagA/CpsF family glycosyltransferase</fullName>
    </submittedName>
</protein>
<dbReference type="CDD" id="cd06533">
    <property type="entry name" value="Glyco_transf_WecG_TagA"/>
    <property type="match status" value="1"/>
</dbReference>
<reference evidence="4" key="2">
    <citation type="journal article" date="2024" name="Nature">
        <title>Anoxygenic phototroph of the Chloroflexota uses a type I reaction centre.</title>
        <authorList>
            <person name="Tsuji J.M."/>
            <person name="Shaw N.A."/>
            <person name="Nagashima S."/>
            <person name="Venkiteswaran J.J."/>
            <person name="Schiff S.L."/>
            <person name="Watanabe T."/>
            <person name="Fukui M."/>
            <person name="Hanada S."/>
            <person name="Tank M."/>
            <person name="Neufeld J.D."/>
        </authorList>
    </citation>
    <scope>NUCLEOTIDE SEQUENCE</scope>
    <source>
        <strain evidence="4">L227-S17</strain>
    </source>
</reference>
<proteinExistence type="predicted"/>
<evidence type="ECO:0000313" key="6">
    <source>
        <dbReference type="Proteomes" id="UP001431572"/>
    </source>
</evidence>
<dbReference type="Pfam" id="PF03808">
    <property type="entry name" value="Glyco_tran_WecG"/>
    <property type="match status" value="1"/>
</dbReference>
<dbReference type="PANTHER" id="PTHR34136">
    <property type="match status" value="1"/>
</dbReference>
<organism evidence="3 5">
    <name type="scientific">Candidatus Chlorohelix allophototropha</name>
    <dbReference type="NCBI Taxonomy" id="3003348"/>
    <lineage>
        <taxon>Bacteria</taxon>
        <taxon>Bacillati</taxon>
        <taxon>Chloroflexota</taxon>
        <taxon>Chloroflexia</taxon>
        <taxon>Candidatus Chloroheliales</taxon>
        <taxon>Candidatus Chloroheliaceae</taxon>
        <taxon>Candidatus Chlorohelix</taxon>
    </lineage>
</organism>
<reference evidence="3 5" key="1">
    <citation type="submission" date="2020-06" db="EMBL/GenBank/DDBJ databases">
        <title>Anoxygenic phototrophic Chloroflexota member uses a Type I reaction center.</title>
        <authorList>
            <person name="Tsuji J.M."/>
            <person name="Shaw N.A."/>
            <person name="Nagashima S."/>
            <person name="Venkiteswaran J."/>
            <person name="Schiff S.L."/>
            <person name="Hanada S."/>
            <person name="Tank M."/>
            <person name="Neufeld J.D."/>
        </authorList>
    </citation>
    <scope>NUCLEOTIDE SEQUENCE [LARGE SCALE GENOMIC DNA]</scope>
    <source>
        <strain evidence="3">L227-S17</strain>
    </source>
</reference>
<keyword evidence="1" id="KW-0328">Glycosyltransferase</keyword>
<dbReference type="InterPro" id="IPR004629">
    <property type="entry name" value="WecG_TagA_CpsF"/>
</dbReference>
<keyword evidence="2" id="KW-0808">Transferase</keyword>
<evidence type="ECO:0000256" key="2">
    <source>
        <dbReference type="ARBA" id="ARBA00022679"/>
    </source>
</evidence>
<dbReference type="Proteomes" id="UP000521676">
    <property type="component" value="Unassembled WGS sequence"/>
</dbReference>
<accession>A0A8T7LZW3</accession>
<evidence type="ECO:0000313" key="3">
    <source>
        <dbReference type="EMBL" id="NWJ45882.1"/>
    </source>
</evidence>
<dbReference type="EMBL" id="JACATZ010000001">
    <property type="protein sequence ID" value="NWJ45882.1"/>
    <property type="molecule type" value="Genomic_DNA"/>
</dbReference>
<dbReference type="RefSeq" id="WP_341469636.1">
    <property type="nucleotide sequence ID" value="NZ_CP128399.1"/>
</dbReference>
<keyword evidence="6" id="KW-1185">Reference proteome</keyword>
<name>A0A8T7LZW3_9CHLR</name>
<dbReference type="Proteomes" id="UP001431572">
    <property type="component" value="Chromosome 1"/>
</dbReference>
<evidence type="ECO:0000313" key="5">
    <source>
        <dbReference type="Proteomes" id="UP000521676"/>
    </source>
</evidence>
<dbReference type="AlphaFoldDB" id="A0A8T7LZW3"/>
<dbReference type="EMBL" id="CP128399">
    <property type="protein sequence ID" value="WJW67746.1"/>
    <property type="molecule type" value="Genomic_DNA"/>
</dbReference>
<sequence>MTVETLVKPQRVEILGASVDDIVMGEAVSIIADWVRNKQTNPYFVSQQVVTLNPEYVTLARRNPQFLSLINKAGLITPDGVGLIYASKIMRHPLRGRVTGVALTHALAQHSAELHNTGKGHMRLFLLGAAPGIAEQAACQMHKMYPGVEIVGTFSGFSGPEGDAESVEKIRESGADVVLVAYGMVKQDYWIERNLKATGAAVGIGIGGTFDYIAGIVSTPPEAVKRMGMEWAYRIFTQKNRWKRAIFVPKFIGAVALKTPFTWLAN</sequence>
<dbReference type="NCBIfam" id="TIGR00696">
    <property type="entry name" value="wecG_tagA_cpsF"/>
    <property type="match status" value="1"/>
</dbReference>
<dbReference type="GO" id="GO:0016758">
    <property type="term" value="F:hexosyltransferase activity"/>
    <property type="evidence" value="ECO:0007669"/>
    <property type="project" value="TreeGrafter"/>
</dbReference>
<evidence type="ECO:0000256" key="1">
    <source>
        <dbReference type="ARBA" id="ARBA00022676"/>
    </source>
</evidence>